<dbReference type="Proteomes" id="UP000002313">
    <property type="component" value="Chromosome IV"/>
</dbReference>
<dbReference type="RefSeq" id="XP_003072697.1">
    <property type="nucleotide sequence ID" value="XM_003072651.1"/>
</dbReference>
<evidence type="ECO:0000256" key="1">
    <source>
        <dbReference type="ARBA" id="ARBA00004123"/>
    </source>
</evidence>
<dbReference type="Pfam" id="PF00447">
    <property type="entry name" value="HSF_DNA-bind"/>
    <property type="match status" value="1"/>
</dbReference>
<name>E0S6K2_ENCIT</name>
<reference evidence="7 8" key="1">
    <citation type="journal article" date="2010" name="Nat. Commun.">
        <title>The complete sequence of the smallest known nuclear genome from the microsporidian Encephalitozoon intestinalis.</title>
        <authorList>
            <person name="Corradi N."/>
            <person name="Pombert J.-F."/>
            <person name="Farinelli L."/>
            <person name="Didier E.S."/>
            <person name="Keeling P.J."/>
        </authorList>
    </citation>
    <scope>NUCLEOTIDE SEQUENCE [LARGE SCALE GENOMIC DNA]</scope>
    <source>
        <strain evidence="7 8">ATCC 50506</strain>
    </source>
</reference>
<accession>E0S6K2</accession>
<keyword evidence="2" id="KW-0238">DNA-binding</keyword>
<dbReference type="GO" id="GO:0005634">
    <property type="term" value="C:nucleus"/>
    <property type="evidence" value="ECO:0007669"/>
    <property type="project" value="UniProtKB-SubCell"/>
</dbReference>
<evidence type="ECO:0000256" key="3">
    <source>
        <dbReference type="ARBA" id="ARBA00023242"/>
    </source>
</evidence>
<reference evidence="7 8" key="2">
    <citation type="journal article" date="2012" name="Proc. Natl. Acad. Sci. U.S.A.">
        <title>Gain and loss of multiple functionally related, horizontally transferred genes in the reduced genomes of two microsporidian parasites.</title>
        <authorList>
            <person name="Pombert J.-F."/>
            <person name="Selman M."/>
            <person name="Burki F."/>
            <person name="Bardell F.T."/>
            <person name="Farinelli L."/>
            <person name="Solter L.F."/>
            <person name="Whitman D.W."/>
            <person name="Weiss L.M."/>
            <person name="Corradi N."/>
            <person name="Keeling P.J."/>
        </authorList>
    </citation>
    <scope>NUCLEOTIDE SEQUENCE [LARGE SCALE GENOMIC DNA]</scope>
    <source>
        <strain evidence="7 8">ATCC 50506</strain>
    </source>
</reference>
<dbReference type="InterPro" id="IPR036390">
    <property type="entry name" value="WH_DNA-bd_sf"/>
</dbReference>
<dbReference type="GO" id="GO:0043565">
    <property type="term" value="F:sequence-specific DNA binding"/>
    <property type="evidence" value="ECO:0007669"/>
    <property type="project" value="InterPro"/>
</dbReference>
<comment type="subcellular location">
    <subcellularLocation>
        <location evidence="1">Nucleus</location>
    </subcellularLocation>
</comment>
<dbReference type="KEGG" id="ein:Eint_040470"/>
<keyword evidence="3" id="KW-0539">Nucleus</keyword>
<dbReference type="InterPro" id="IPR036388">
    <property type="entry name" value="WH-like_DNA-bd_sf"/>
</dbReference>
<gene>
    <name evidence="7" type="ORF">Eint_040470</name>
</gene>
<evidence type="ECO:0000313" key="7">
    <source>
        <dbReference type="EMBL" id="ADM11337.1"/>
    </source>
</evidence>
<dbReference type="HOGENOM" id="CLU_1124523_0_0_1"/>
<evidence type="ECO:0000256" key="5">
    <source>
        <dbReference type="SAM" id="MobiDB-lite"/>
    </source>
</evidence>
<dbReference type="VEuPathDB" id="MicrosporidiaDB:Eint_040470"/>
<organism evidence="7 8">
    <name type="scientific">Encephalitozoon intestinalis (strain ATCC 50506)</name>
    <name type="common">Microsporidian parasite</name>
    <name type="synonym">Septata intestinalis</name>
    <dbReference type="NCBI Taxonomy" id="876142"/>
    <lineage>
        <taxon>Eukaryota</taxon>
        <taxon>Fungi</taxon>
        <taxon>Fungi incertae sedis</taxon>
        <taxon>Microsporidia</taxon>
        <taxon>Unikaryonidae</taxon>
        <taxon>Encephalitozoon</taxon>
    </lineage>
</organism>
<evidence type="ECO:0000256" key="4">
    <source>
        <dbReference type="RuleBase" id="RU004020"/>
    </source>
</evidence>
<sequence>MVGKSKSVEKEIEILYEMVDSTRFTAIEWSKSGRCIVIRNPGMFRFITGPFFGFCTGIEEFKRLLESYGFKKIGRSGLKYYNKFFQRQKKNFLGMIYKVNHKSDREIPKEEIDSMNENIRIMMSEVPQMIGRLRENEKKISKLRDSLFSLCSHMKTLKPYHEFKSINYDPSNKIEFEESMLEWAKRYFQDNANCSFGFLDEVGDLEVPKVPQKSPPKKKEKEKVKKTSGITVNLKVKRHKFNDIVQDFQ</sequence>
<dbReference type="GeneID" id="9699100"/>
<dbReference type="EMBL" id="CP001945">
    <property type="protein sequence ID" value="ADM11337.1"/>
    <property type="molecule type" value="Genomic_DNA"/>
</dbReference>
<evidence type="ECO:0000259" key="6">
    <source>
        <dbReference type="SMART" id="SM00415"/>
    </source>
</evidence>
<dbReference type="AlphaFoldDB" id="E0S6K2"/>
<dbReference type="PANTHER" id="PTHR10015">
    <property type="entry name" value="HEAT SHOCK TRANSCRIPTION FACTOR"/>
    <property type="match status" value="1"/>
</dbReference>
<proteinExistence type="inferred from homology"/>
<dbReference type="SMART" id="SM00415">
    <property type="entry name" value="HSF"/>
    <property type="match status" value="1"/>
</dbReference>
<protein>
    <submittedName>
        <fullName evidence="7">Heat shock transcription factor-like protein</fullName>
    </submittedName>
</protein>
<dbReference type="SUPFAM" id="SSF46785">
    <property type="entry name" value="Winged helix' DNA-binding domain"/>
    <property type="match status" value="1"/>
</dbReference>
<dbReference type="InterPro" id="IPR000232">
    <property type="entry name" value="HSF_DNA-bd"/>
</dbReference>
<dbReference type="PANTHER" id="PTHR10015:SF206">
    <property type="entry name" value="HSF-TYPE DNA-BINDING DOMAIN-CONTAINING PROTEIN"/>
    <property type="match status" value="1"/>
</dbReference>
<evidence type="ECO:0000313" key="8">
    <source>
        <dbReference type="Proteomes" id="UP000002313"/>
    </source>
</evidence>
<evidence type="ECO:0000256" key="2">
    <source>
        <dbReference type="ARBA" id="ARBA00023125"/>
    </source>
</evidence>
<dbReference type="GO" id="GO:0003700">
    <property type="term" value="F:DNA-binding transcription factor activity"/>
    <property type="evidence" value="ECO:0007669"/>
    <property type="project" value="InterPro"/>
</dbReference>
<dbReference type="OrthoDB" id="1098309at2759"/>
<feature type="region of interest" description="Disordered" evidence="5">
    <location>
        <begin position="207"/>
        <end position="226"/>
    </location>
</feature>
<keyword evidence="8" id="KW-1185">Reference proteome</keyword>
<dbReference type="Gene3D" id="1.10.10.10">
    <property type="entry name" value="Winged helix-like DNA-binding domain superfamily/Winged helix DNA-binding domain"/>
    <property type="match status" value="1"/>
</dbReference>
<comment type="similarity">
    <text evidence="4">Belongs to the HSF family.</text>
</comment>
<feature type="domain" description="HSF-type DNA-binding" evidence="6">
    <location>
        <begin position="7"/>
        <end position="99"/>
    </location>
</feature>